<evidence type="ECO:0000313" key="3">
    <source>
        <dbReference type="Proteomes" id="UP000596902"/>
    </source>
</evidence>
<gene>
    <name evidence="2" type="ORF">GT037_004845</name>
</gene>
<feature type="signal peptide" evidence="1">
    <location>
        <begin position="1"/>
        <end position="16"/>
    </location>
</feature>
<evidence type="ECO:0000256" key="1">
    <source>
        <dbReference type="SAM" id="SignalP"/>
    </source>
</evidence>
<reference evidence="2" key="1">
    <citation type="submission" date="2020-01" db="EMBL/GenBank/DDBJ databases">
        <authorList>
            <person name="Feng Z.H.Z."/>
        </authorList>
    </citation>
    <scope>NUCLEOTIDE SEQUENCE</scope>
    <source>
        <strain evidence="2">CBS107.38</strain>
    </source>
</reference>
<proteinExistence type="predicted"/>
<keyword evidence="3" id="KW-1185">Reference proteome</keyword>
<dbReference type="RefSeq" id="XP_038786842.1">
    <property type="nucleotide sequence ID" value="XM_038929892.1"/>
</dbReference>
<name>A0A8H7B7S9_9PLEO</name>
<dbReference type="EMBL" id="JAAABM010000006">
    <property type="protein sequence ID" value="KAF7676633.1"/>
    <property type="molecule type" value="Genomic_DNA"/>
</dbReference>
<dbReference type="GeneID" id="62203070"/>
<keyword evidence="1" id="KW-0732">Signal</keyword>
<protein>
    <submittedName>
        <fullName evidence="2">Uncharacterized protein</fullName>
    </submittedName>
</protein>
<dbReference type="AlphaFoldDB" id="A0A8H7B7S9"/>
<dbReference type="Proteomes" id="UP000596902">
    <property type="component" value="Unassembled WGS sequence"/>
</dbReference>
<comment type="caution">
    <text evidence="2">The sequence shown here is derived from an EMBL/GenBank/DDBJ whole genome shotgun (WGS) entry which is preliminary data.</text>
</comment>
<evidence type="ECO:0000313" key="2">
    <source>
        <dbReference type="EMBL" id="KAF7676633.1"/>
    </source>
</evidence>
<reference evidence="2" key="2">
    <citation type="submission" date="2020-08" db="EMBL/GenBank/DDBJ databases">
        <title>Draft Genome Sequence of Cumin Blight Pathogen Alternaria burnsii.</title>
        <authorList>
            <person name="Feng Z."/>
        </authorList>
    </citation>
    <scope>NUCLEOTIDE SEQUENCE</scope>
    <source>
        <strain evidence="2">CBS107.38</strain>
    </source>
</reference>
<feature type="chain" id="PRO_5034551330" evidence="1">
    <location>
        <begin position="17"/>
        <end position="102"/>
    </location>
</feature>
<sequence>MQIQAIVFLLVATVSAWVSILQCFDHDEHFTTNPAQLAEGSDPNNQWGYCPSAKGCCADGKTWYACKNVRRVLLYVCEWCADGFQKCAGGAACSVSGGRTSC</sequence>
<organism evidence="2 3">
    <name type="scientific">Alternaria burnsii</name>
    <dbReference type="NCBI Taxonomy" id="1187904"/>
    <lineage>
        <taxon>Eukaryota</taxon>
        <taxon>Fungi</taxon>
        <taxon>Dikarya</taxon>
        <taxon>Ascomycota</taxon>
        <taxon>Pezizomycotina</taxon>
        <taxon>Dothideomycetes</taxon>
        <taxon>Pleosporomycetidae</taxon>
        <taxon>Pleosporales</taxon>
        <taxon>Pleosporineae</taxon>
        <taxon>Pleosporaceae</taxon>
        <taxon>Alternaria</taxon>
        <taxon>Alternaria sect. Alternaria</taxon>
    </lineage>
</organism>
<accession>A0A8H7B7S9</accession>